<evidence type="ECO:0000313" key="2">
    <source>
        <dbReference type="EMBL" id="NMC63410.1"/>
    </source>
</evidence>
<dbReference type="AlphaFoldDB" id="A0A7X9FSA9"/>
<dbReference type="Proteomes" id="UP000524246">
    <property type="component" value="Unassembled WGS sequence"/>
</dbReference>
<protein>
    <submittedName>
        <fullName evidence="2">FRG domain-containing protein</fullName>
    </submittedName>
</protein>
<organism evidence="2 3">
    <name type="scientific">SAR324 cluster bacterium</name>
    <dbReference type="NCBI Taxonomy" id="2024889"/>
    <lineage>
        <taxon>Bacteria</taxon>
        <taxon>Deltaproteobacteria</taxon>
        <taxon>SAR324 cluster</taxon>
    </lineage>
</organism>
<sequence>MNKCLYDKTNWEYDFFSKTDDVLEKFHKLTLMYTEEWGFRGQPGEYGNLTPSIERIFKKVDFPCTEKEREVKIEFEIKSVELFRRTLITNQIDIKETTRESYLYTLALLQHYNGVTRLLDWSFSPYVALYFAICMDDKHDGEIWSFEYSQYKQMAPAQWGKYPRMKRNDFTDAFLKDSNDDWFVCEHYPRDIFPRLFSQNGFFSMTSQFGKDHAKVISKLLEDKQTFHLYIIDKNCKRQLRQYLRKEFNIWHGSLYPDITGSGEGIKEVLTDEAEELIKHNRTCFMASIFK</sequence>
<dbReference type="SMART" id="SM00901">
    <property type="entry name" value="FRG"/>
    <property type="match status" value="1"/>
</dbReference>
<dbReference type="EMBL" id="JAAZON010000433">
    <property type="protein sequence ID" value="NMC63410.1"/>
    <property type="molecule type" value="Genomic_DNA"/>
</dbReference>
<feature type="domain" description="FRG" evidence="1">
    <location>
        <begin position="33"/>
        <end position="144"/>
    </location>
</feature>
<name>A0A7X9FSA9_9DELT</name>
<gene>
    <name evidence="2" type="ORF">GYA55_09625</name>
</gene>
<comment type="caution">
    <text evidence="2">The sequence shown here is derived from an EMBL/GenBank/DDBJ whole genome shotgun (WGS) entry which is preliminary data.</text>
</comment>
<evidence type="ECO:0000259" key="1">
    <source>
        <dbReference type="SMART" id="SM00901"/>
    </source>
</evidence>
<proteinExistence type="predicted"/>
<evidence type="ECO:0000313" key="3">
    <source>
        <dbReference type="Proteomes" id="UP000524246"/>
    </source>
</evidence>
<dbReference type="InterPro" id="IPR014966">
    <property type="entry name" value="FRG-dom"/>
</dbReference>
<dbReference type="Pfam" id="PF08867">
    <property type="entry name" value="FRG"/>
    <property type="match status" value="1"/>
</dbReference>
<accession>A0A7X9FSA9</accession>
<reference evidence="2 3" key="1">
    <citation type="journal article" date="2020" name="Biotechnol. Biofuels">
        <title>New insights from the biogas microbiome by comprehensive genome-resolved metagenomics of nearly 1600 species originating from multiple anaerobic digesters.</title>
        <authorList>
            <person name="Campanaro S."/>
            <person name="Treu L."/>
            <person name="Rodriguez-R L.M."/>
            <person name="Kovalovszki A."/>
            <person name="Ziels R.M."/>
            <person name="Maus I."/>
            <person name="Zhu X."/>
            <person name="Kougias P.G."/>
            <person name="Basile A."/>
            <person name="Luo G."/>
            <person name="Schluter A."/>
            <person name="Konstantinidis K.T."/>
            <person name="Angelidaki I."/>
        </authorList>
    </citation>
    <scope>NUCLEOTIDE SEQUENCE [LARGE SCALE GENOMIC DNA]</scope>
    <source>
        <strain evidence="2">AS27yjCOA_65</strain>
    </source>
</reference>